<feature type="domain" description="CCHC-type" evidence="9">
    <location>
        <begin position="7"/>
        <end position="22"/>
    </location>
</feature>
<dbReference type="Proteomes" id="UP000029981">
    <property type="component" value="Chromosome 5"/>
</dbReference>
<dbReference type="eggNOG" id="ENOG502QPZA">
    <property type="taxonomic scope" value="Eukaryota"/>
</dbReference>
<sequence>MNVSRTCSLCGNNGHNSRTCPEADGTTGFMLFGVRLTTTSDGSNSFRKSFSMNNLSQYADHPPSQDSNHADAGYASDDVVHPSDRSGGRKRGIPWTEEEHRLFLLGLQKVGKGDWRGISRNFVKTRTPTQVASHAQKYFLRRNNFNRRRRRSSLFDITTHTFTSSSKEDDLIFSGHEATQPPLPPSTPQKDNTPGNFSVKIHQAKPPPAAVASGVVDSKAVESTLTLNSSNYPAKPCNSKIIRPIPMLPLSPYPKFAELNINERIPEDPLPLTLKLSTSQSEGQSPAAASQSSGSFQTMSGGGDSIDIVSVA</sequence>
<keyword evidence="2" id="KW-0805">Transcription regulation</keyword>
<dbReference type="InterPro" id="IPR006447">
    <property type="entry name" value="Myb_dom_plants"/>
</dbReference>
<protein>
    <submittedName>
        <fullName evidence="12">Uncharacterized protein</fullName>
    </submittedName>
</protein>
<dbReference type="EMBL" id="CM002926">
    <property type="protein sequence ID" value="KGN51855.1"/>
    <property type="molecule type" value="Genomic_DNA"/>
</dbReference>
<comment type="subcellular location">
    <subcellularLocation>
        <location evidence="1">Nucleus</location>
    </subcellularLocation>
</comment>
<dbReference type="OMA" id="ITTHTFT"/>
<evidence type="ECO:0000259" key="8">
    <source>
        <dbReference type="PROSITE" id="PS50090"/>
    </source>
</evidence>
<evidence type="ECO:0000256" key="4">
    <source>
        <dbReference type="ARBA" id="ARBA00023163"/>
    </source>
</evidence>
<dbReference type="GO" id="GO:0008270">
    <property type="term" value="F:zinc ion binding"/>
    <property type="evidence" value="ECO:0007669"/>
    <property type="project" value="UniProtKB-KW"/>
</dbReference>
<dbReference type="FunFam" id="1.10.10.60:FF:000009">
    <property type="entry name" value="transcription factor MYB1R1"/>
    <property type="match status" value="1"/>
</dbReference>
<dbReference type="SMART" id="SM00717">
    <property type="entry name" value="SANT"/>
    <property type="match status" value="1"/>
</dbReference>
<keyword evidence="5" id="KW-0539">Nucleus</keyword>
<evidence type="ECO:0000256" key="2">
    <source>
        <dbReference type="ARBA" id="ARBA00023015"/>
    </source>
</evidence>
<keyword evidence="6" id="KW-0862">Zinc</keyword>
<dbReference type="GO" id="GO:0003682">
    <property type="term" value="F:chromatin binding"/>
    <property type="evidence" value="ECO:0007669"/>
    <property type="project" value="EnsemblPlants"/>
</dbReference>
<evidence type="ECO:0000256" key="6">
    <source>
        <dbReference type="PROSITE-ProRule" id="PRU00047"/>
    </source>
</evidence>
<dbReference type="KEGG" id="csv:101207806"/>
<dbReference type="InterPro" id="IPR001005">
    <property type="entry name" value="SANT/Myb"/>
</dbReference>
<keyword evidence="13" id="KW-1185">Reference proteome</keyword>
<dbReference type="NCBIfam" id="TIGR01557">
    <property type="entry name" value="myb_SHAQKYF"/>
    <property type="match status" value="1"/>
</dbReference>
<reference evidence="12 13" key="3">
    <citation type="journal article" date="2010" name="BMC Genomics">
        <title>Transcriptome sequencing and comparative analysis of cucumber flowers with different sex types.</title>
        <authorList>
            <person name="Guo S."/>
            <person name="Zheng Y."/>
            <person name="Joung J.G."/>
            <person name="Liu S."/>
            <person name="Zhang Z."/>
            <person name="Crasta O.R."/>
            <person name="Sobral B.W."/>
            <person name="Xu Y."/>
            <person name="Huang S."/>
            <person name="Fei Z."/>
        </authorList>
    </citation>
    <scope>NUCLEOTIDE SEQUENCE [LARGE SCALE GENOMIC DNA]</scope>
    <source>
        <strain evidence="13">cv. 9930</strain>
    </source>
</reference>
<keyword evidence="3" id="KW-0238">DNA-binding</keyword>
<gene>
    <name evidence="12" type="ORF">Csa_5G604000</name>
</gene>
<evidence type="ECO:0000259" key="9">
    <source>
        <dbReference type="PROSITE" id="PS50158"/>
    </source>
</evidence>
<dbReference type="GO" id="GO:0009723">
    <property type="term" value="P:response to ethylene"/>
    <property type="evidence" value="ECO:0000318"/>
    <property type="project" value="GO_Central"/>
</dbReference>
<dbReference type="PANTHER" id="PTHR44191">
    <property type="entry name" value="TRANSCRIPTION FACTOR KUA1"/>
    <property type="match status" value="1"/>
</dbReference>
<feature type="compositionally biased region" description="Basic and acidic residues" evidence="7">
    <location>
        <begin position="78"/>
        <end position="87"/>
    </location>
</feature>
<dbReference type="InterPro" id="IPR017884">
    <property type="entry name" value="SANT_dom"/>
</dbReference>
<evidence type="ECO:0000256" key="1">
    <source>
        <dbReference type="ARBA" id="ARBA00004123"/>
    </source>
</evidence>
<dbReference type="InterPro" id="IPR001878">
    <property type="entry name" value="Znf_CCHC"/>
</dbReference>
<dbReference type="STRING" id="3659.A0A0A0KQE3"/>
<accession>A0A0A0KQE3</accession>
<dbReference type="GO" id="GO:0003677">
    <property type="term" value="F:DNA binding"/>
    <property type="evidence" value="ECO:0007669"/>
    <property type="project" value="UniProtKB-KW"/>
</dbReference>
<evidence type="ECO:0000259" key="10">
    <source>
        <dbReference type="PROSITE" id="PS51293"/>
    </source>
</evidence>
<dbReference type="InterPro" id="IPR009057">
    <property type="entry name" value="Homeodomain-like_sf"/>
</dbReference>
<dbReference type="PROSITE" id="PS51293">
    <property type="entry name" value="SANT"/>
    <property type="match status" value="1"/>
</dbReference>
<feature type="domain" description="HTH myb-type" evidence="11">
    <location>
        <begin position="89"/>
        <end position="143"/>
    </location>
</feature>
<organism evidence="12 13">
    <name type="scientific">Cucumis sativus</name>
    <name type="common">Cucumber</name>
    <dbReference type="NCBI Taxonomy" id="3659"/>
    <lineage>
        <taxon>Eukaryota</taxon>
        <taxon>Viridiplantae</taxon>
        <taxon>Streptophyta</taxon>
        <taxon>Embryophyta</taxon>
        <taxon>Tracheophyta</taxon>
        <taxon>Spermatophyta</taxon>
        <taxon>Magnoliopsida</taxon>
        <taxon>eudicotyledons</taxon>
        <taxon>Gunneridae</taxon>
        <taxon>Pentapetalae</taxon>
        <taxon>rosids</taxon>
        <taxon>fabids</taxon>
        <taxon>Cucurbitales</taxon>
        <taxon>Cucurbitaceae</taxon>
        <taxon>Benincaseae</taxon>
        <taxon>Cucumis</taxon>
    </lineage>
</organism>
<evidence type="ECO:0000256" key="7">
    <source>
        <dbReference type="SAM" id="MobiDB-lite"/>
    </source>
</evidence>
<dbReference type="GO" id="GO:0005634">
    <property type="term" value="C:nucleus"/>
    <property type="evidence" value="ECO:0007669"/>
    <property type="project" value="UniProtKB-SubCell"/>
</dbReference>
<dbReference type="SUPFAM" id="SSF46689">
    <property type="entry name" value="Homeodomain-like"/>
    <property type="match status" value="1"/>
</dbReference>
<dbReference type="InterPro" id="IPR017930">
    <property type="entry name" value="Myb_dom"/>
</dbReference>
<dbReference type="OrthoDB" id="118550at2759"/>
<dbReference type="GO" id="GO:0009739">
    <property type="term" value="P:response to gibberellin"/>
    <property type="evidence" value="ECO:0000318"/>
    <property type="project" value="GO_Central"/>
</dbReference>
<reference evidence="12 13" key="2">
    <citation type="journal article" date="2009" name="PLoS ONE">
        <title>An integrated genetic and cytogenetic map of the cucumber genome.</title>
        <authorList>
            <person name="Ren Y."/>
            <person name="Zhang Z."/>
            <person name="Liu J."/>
            <person name="Staub J.E."/>
            <person name="Han Y."/>
            <person name="Cheng Z."/>
            <person name="Li X."/>
            <person name="Lu J."/>
            <person name="Miao H."/>
            <person name="Kang H."/>
            <person name="Xie B."/>
            <person name="Gu X."/>
            <person name="Wang X."/>
            <person name="Du Y."/>
            <person name="Jin W."/>
            <person name="Huang S."/>
        </authorList>
    </citation>
    <scope>NUCLEOTIDE SEQUENCE [LARGE SCALE GENOMIC DNA]</scope>
    <source>
        <strain evidence="13">cv. 9930</strain>
    </source>
</reference>
<evidence type="ECO:0000256" key="5">
    <source>
        <dbReference type="ARBA" id="ARBA00023242"/>
    </source>
</evidence>
<evidence type="ECO:0000256" key="3">
    <source>
        <dbReference type="ARBA" id="ARBA00023125"/>
    </source>
</evidence>
<dbReference type="AlphaFoldDB" id="A0A0A0KQE3"/>
<feature type="domain" description="SANT" evidence="10">
    <location>
        <begin position="95"/>
        <end position="143"/>
    </location>
</feature>
<dbReference type="GO" id="GO:0031540">
    <property type="term" value="P:regulation of anthocyanin biosynthetic process"/>
    <property type="evidence" value="ECO:0007669"/>
    <property type="project" value="EnsemblPlants"/>
</dbReference>
<dbReference type="Gramene" id="KGN51855">
    <property type="protein sequence ID" value="KGN51855"/>
    <property type="gene ID" value="Csa_5G604000"/>
</dbReference>
<dbReference type="CDD" id="cd00167">
    <property type="entry name" value="SANT"/>
    <property type="match status" value="1"/>
</dbReference>
<dbReference type="Gene3D" id="1.10.10.60">
    <property type="entry name" value="Homeodomain-like"/>
    <property type="match status" value="1"/>
</dbReference>
<evidence type="ECO:0000259" key="11">
    <source>
        <dbReference type="PROSITE" id="PS51294"/>
    </source>
</evidence>
<dbReference type="PANTHER" id="PTHR44191:SF64">
    <property type="entry name" value="TRANSCRIPTION FACTOR MYB1R1"/>
    <property type="match status" value="1"/>
</dbReference>
<dbReference type="GO" id="GO:0003700">
    <property type="term" value="F:DNA-binding transcription factor activity"/>
    <property type="evidence" value="ECO:0007669"/>
    <property type="project" value="EnsemblPlants"/>
</dbReference>
<dbReference type="PROSITE" id="PS51294">
    <property type="entry name" value="HTH_MYB"/>
    <property type="match status" value="1"/>
</dbReference>
<keyword evidence="4" id="KW-0804">Transcription</keyword>
<keyword evidence="6" id="KW-0479">Metal-binding</keyword>
<name>A0A0A0KQE3_CUCSA</name>
<proteinExistence type="predicted"/>
<dbReference type="PROSITE" id="PS50158">
    <property type="entry name" value="ZF_CCHC"/>
    <property type="match status" value="1"/>
</dbReference>
<reference evidence="12 13" key="1">
    <citation type="journal article" date="2009" name="Nat. Genet.">
        <title>The genome of the cucumber, Cucumis sativus L.</title>
        <authorList>
            <person name="Huang S."/>
            <person name="Li R."/>
            <person name="Zhang Z."/>
            <person name="Li L."/>
            <person name="Gu X."/>
            <person name="Fan W."/>
            <person name="Lucas W.J."/>
            <person name="Wang X."/>
            <person name="Xie B."/>
            <person name="Ni P."/>
            <person name="Ren Y."/>
            <person name="Zhu H."/>
            <person name="Li J."/>
            <person name="Lin K."/>
            <person name="Jin W."/>
            <person name="Fei Z."/>
            <person name="Li G."/>
            <person name="Staub J."/>
            <person name="Kilian A."/>
            <person name="van der Vossen E.A."/>
            <person name="Wu Y."/>
            <person name="Guo J."/>
            <person name="He J."/>
            <person name="Jia Z."/>
            <person name="Ren Y."/>
            <person name="Tian G."/>
            <person name="Lu Y."/>
            <person name="Ruan J."/>
            <person name="Qian W."/>
            <person name="Wang M."/>
            <person name="Huang Q."/>
            <person name="Li B."/>
            <person name="Xuan Z."/>
            <person name="Cao J."/>
            <person name="Asan"/>
            <person name="Wu Z."/>
            <person name="Zhang J."/>
            <person name="Cai Q."/>
            <person name="Bai Y."/>
            <person name="Zhao B."/>
            <person name="Han Y."/>
            <person name="Li Y."/>
            <person name="Li X."/>
            <person name="Wang S."/>
            <person name="Shi Q."/>
            <person name="Liu S."/>
            <person name="Cho W.K."/>
            <person name="Kim J.Y."/>
            <person name="Xu Y."/>
            <person name="Heller-Uszynska K."/>
            <person name="Miao H."/>
            <person name="Cheng Z."/>
            <person name="Zhang S."/>
            <person name="Wu J."/>
            <person name="Yang Y."/>
            <person name="Kang H."/>
            <person name="Li M."/>
            <person name="Liang H."/>
            <person name="Ren X."/>
            <person name="Shi Z."/>
            <person name="Wen M."/>
            <person name="Jian M."/>
            <person name="Yang H."/>
            <person name="Zhang G."/>
            <person name="Yang Z."/>
            <person name="Chen R."/>
            <person name="Liu S."/>
            <person name="Li J."/>
            <person name="Ma L."/>
            <person name="Liu H."/>
            <person name="Zhou Y."/>
            <person name="Zhao J."/>
            <person name="Fang X."/>
            <person name="Li G."/>
            <person name="Fang L."/>
            <person name="Li Y."/>
            <person name="Liu D."/>
            <person name="Zheng H."/>
            <person name="Zhang Y."/>
            <person name="Qin N."/>
            <person name="Li Z."/>
            <person name="Yang G."/>
            <person name="Yang S."/>
            <person name="Bolund L."/>
            <person name="Kristiansen K."/>
            <person name="Zheng H."/>
            <person name="Li S."/>
            <person name="Zhang X."/>
            <person name="Yang H."/>
            <person name="Wang J."/>
            <person name="Sun R."/>
            <person name="Zhang B."/>
            <person name="Jiang S."/>
            <person name="Wang J."/>
            <person name="Du Y."/>
            <person name="Li S."/>
        </authorList>
    </citation>
    <scope>NUCLEOTIDE SEQUENCE [LARGE SCALE GENOMIC DNA]</scope>
    <source>
        <strain evidence="13">cv. 9930</strain>
    </source>
</reference>
<feature type="region of interest" description="Disordered" evidence="7">
    <location>
        <begin position="272"/>
        <end position="312"/>
    </location>
</feature>
<dbReference type="Pfam" id="PF00249">
    <property type="entry name" value="Myb_DNA-binding"/>
    <property type="match status" value="1"/>
</dbReference>
<feature type="domain" description="Myb-like" evidence="8">
    <location>
        <begin position="94"/>
        <end position="139"/>
    </location>
</feature>
<evidence type="ECO:0000313" key="12">
    <source>
        <dbReference type="EMBL" id="KGN51855.1"/>
    </source>
</evidence>
<dbReference type="PROSITE" id="PS50090">
    <property type="entry name" value="MYB_LIKE"/>
    <property type="match status" value="1"/>
</dbReference>
<evidence type="ECO:0000313" key="13">
    <source>
        <dbReference type="Proteomes" id="UP000029981"/>
    </source>
</evidence>
<feature type="compositionally biased region" description="Low complexity" evidence="7">
    <location>
        <begin position="279"/>
        <end position="295"/>
    </location>
</feature>
<feature type="region of interest" description="Disordered" evidence="7">
    <location>
        <begin position="55"/>
        <end position="93"/>
    </location>
</feature>
<dbReference type="InterPro" id="IPR052245">
    <property type="entry name" value="Plant_Stress_Dev_TF"/>
</dbReference>
<reference evidence="12 13" key="4">
    <citation type="journal article" date="2011" name="BMC Genomics">
        <title>RNA-Seq improves annotation of protein-coding genes in the cucumber genome.</title>
        <authorList>
            <person name="Li Z."/>
            <person name="Zhang Z."/>
            <person name="Yan P."/>
            <person name="Huang S."/>
            <person name="Fei Z."/>
            <person name="Lin K."/>
        </authorList>
    </citation>
    <scope>NUCLEOTIDE SEQUENCE [LARGE SCALE GENOMIC DNA]</scope>
    <source>
        <strain evidence="13">cv. 9930</strain>
    </source>
</reference>
<keyword evidence="6" id="KW-0863">Zinc-finger</keyword>